<evidence type="ECO:0000256" key="1">
    <source>
        <dbReference type="SAM" id="MobiDB-lite"/>
    </source>
</evidence>
<proteinExistence type="predicted"/>
<accession>B0T144</accession>
<protein>
    <submittedName>
        <fullName evidence="2">Uncharacterized protein</fullName>
    </submittedName>
</protein>
<dbReference type="HOGENOM" id="CLU_2153815_0_0_5"/>
<organism evidence="2">
    <name type="scientific">Caulobacter sp. (strain K31)</name>
    <dbReference type="NCBI Taxonomy" id="366602"/>
    <lineage>
        <taxon>Bacteria</taxon>
        <taxon>Pseudomonadati</taxon>
        <taxon>Pseudomonadota</taxon>
        <taxon>Alphaproteobacteria</taxon>
        <taxon>Caulobacterales</taxon>
        <taxon>Caulobacteraceae</taxon>
        <taxon>Caulobacter</taxon>
    </lineage>
</organism>
<feature type="compositionally biased region" description="Basic residues" evidence="1">
    <location>
        <begin position="96"/>
        <end position="111"/>
    </location>
</feature>
<feature type="region of interest" description="Disordered" evidence="1">
    <location>
        <begin position="88"/>
        <end position="111"/>
    </location>
</feature>
<name>B0T144_CAUSK</name>
<evidence type="ECO:0000313" key="2">
    <source>
        <dbReference type="EMBL" id="ABZ69148.1"/>
    </source>
</evidence>
<gene>
    <name evidence="2" type="ordered locus">Caul_0010</name>
</gene>
<reference evidence="2" key="1">
    <citation type="submission" date="2008-01" db="EMBL/GenBank/DDBJ databases">
        <title>Complete sequence of chromosome of Caulobacter sp. K31.</title>
        <authorList>
            <consortium name="US DOE Joint Genome Institute"/>
            <person name="Copeland A."/>
            <person name="Lucas S."/>
            <person name="Lapidus A."/>
            <person name="Barry K."/>
            <person name="Glavina del Rio T."/>
            <person name="Dalin E."/>
            <person name="Tice H."/>
            <person name="Pitluck S."/>
            <person name="Bruce D."/>
            <person name="Goodwin L."/>
            <person name="Thompson L.S."/>
            <person name="Brettin T."/>
            <person name="Detter J.C."/>
            <person name="Han C."/>
            <person name="Schmutz J."/>
            <person name="Larimer F."/>
            <person name="Land M."/>
            <person name="Hauser L."/>
            <person name="Kyrpides N."/>
            <person name="Kim E."/>
            <person name="Stephens C."/>
            <person name="Richardson P."/>
        </authorList>
    </citation>
    <scope>NUCLEOTIDE SEQUENCE [LARGE SCALE GENOMIC DNA]</scope>
    <source>
        <strain evidence="2">K31</strain>
    </source>
</reference>
<dbReference type="KEGG" id="cak:Caul_0010"/>
<sequence>MICSFEYRFDEDERFAWTVFQKPSDRGFLTRSDGGPRRAGRWRVLDRASDFSPHLPCPPILRRLGFVLCCKEPAQDRREGVYLKTADKRYPLDHPRKPHRSPYVRPPHAFR</sequence>
<dbReference type="EMBL" id="CP000927">
    <property type="protein sequence ID" value="ABZ69148.1"/>
    <property type="molecule type" value="Genomic_DNA"/>
</dbReference>
<dbReference type="AlphaFoldDB" id="B0T144"/>